<gene>
    <name evidence="2" type="ORF">I8J29_29270</name>
</gene>
<dbReference type="Proteomes" id="UP000670947">
    <property type="component" value="Unassembled WGS sequence"/>
</dbReference>
<keyword evidence="1" id="KW-0812">Transmembrane</keyword>
<reference evidence="2 3" key="1">
    <citation type="submission" date="2021-03" db="EMBL/GenBank/DDBJ databases">
        <title>Paenibacillus artemisicola MWE-103 whole genome sequence.</title>
        <authorList>
            <person name="Ham Y.J."/>
        </authorList>
    </citation>
    <scope>NUCLEOTIDE SEQUENCE [LARGE SCALE GENOMIC DNA]</scope>
    <source>
        <strain evidence="2 3">MWE-103</strain>
    </source>
</reference>
<dbReference type="RefSeq" id="WP_208850858.1">
    <property type="nucleotide sequence ID" value="NZ_JAGGDJ010000052.1"/>
</dbReference>
<comment type="caution">
    <text evidence="2">The sequence shown here is derived from an EMBL/GenBank/DDBJ whole genome shotgun (WGS) entry which is preliminary data.</text>
</comment>
<proteinExistence type="predicted"/>
<protein>
    <submittedName>
        <fullName evidence="2">Uncharacterized protein</fullName>
    </submittedName>
</protein>
<keyword evidence="1" id="KW-1133">Transmembrane helix</keyword>
<feature type="transmembrane region" description="Helical" evidence="1">
    <location>
        <begin position="6"/>
        <end position="30"/>
    </location>
</feature>
<accession>A0ABS3WJ45</accession>
<keyword evidence="3" id="KW-1185">Reference proteome</keyword>
<evidence type="ECO:0000313" key="3">
    <source>
        <dbReference type="Proteomes" id="UP000670947"/>
    </source>
</evidence>
<keyword evidence="1" id="KW-0472">Membrane</keyword>
<organism evidence="2 3">
    <name type="scientific">Paenibacillus artemisiicola</name>
    <dbReference type="NCBI Taxonomy" id="1172618"/>
    <lineage>
        <taxon>Bacteria</taxon>
        <taxon>Bacillati</taxon>
        <taxon>Bacillota</taxon>
        <taxon>Bacilli</taxon>
        <taxon>Bacillales</taxon>
        <taxon>Paenibacillaceae</taxon>
        <taxon>Paenibacillus</taxon>
    </lineage>
</organism>
<evidence type="ECO:0000256" key="1">
    <source>
        <dbReference type="SAM" id="Phobius"/>
    </source>
</evidence>
<sequence length="103" mass="11297">MSPLLGAILLYVAALIGFLLGTAAFVRFAVNRLIGRKHRLLEEILDTGKLPQAWTDGAARPADAEKRVRRLAAYVRKTRLVDGEETRALLLARLEQAGTSGKE</sequence>
<name>A0ABS3WJ45_9BACL</name>
<dbReference type="EMBL" id="JAGGDJ010000052">
    <property type="protein sequence ID" value="MBO7748282.1"/>
    <property type="molecule type" value="Genomic_DNA"/>
</dbReference>
<evidence type="ECO:0000313" key="2">
    <source>
        <dbReference type="EMBL" id="MBO7748282.1"/>
    </source>
</evidence>